<feature type="region of interest" description="Disordered" evidence="1">
    <location>
        <begin position="223"/>
        <end position="244"/>
    </location>
</feature>
<dbReference type="Proteomes" id="UP001159363">
    <property type="component" value="Chromosome 11"/>
</dbReference>
<proteinExistence type="predicted"/>
<organism evidence="2 3">
    <name type="scientific">Dryococelus australis</name>
    <dbReference type="NCBI Taxonomy" id="614101"/>
    <lineage>
        <taxon>Eukaryota</taxon>
        <taxon>Metazoa</taxon>
        <taxon>Ecdysozoa</taxon>
        <taxon>Arthropoda</taxon>
        <taxon>Hexapoda</taxon>
        <taxon>Insecta</taxon>
        <taxon>Pterygota</taxon>
        <taxon>Neoptera</taxon>
        <taxon>Polyneoptera</taxon>
        <taxon>Phasmatodea</taxon>
        <taxon>Verophasmatodea</taxon>
        <taxon>Anareolatae</taxon>
        <taxon>Phasmatidae</taxon>
        <taxon>Eurycanthinae</taxon>
        <taxon>Dryococelus</taxon>
    </lineage>
</organism>
<reference evidence="2 3" key="1">
    <citation type="submission" date="2023-02" db="EMBL/GenBank/DDBJ databases">
        <title>LHISI_Scaffold_Assembly.</title>
        <authorList>
            <person name="Stuart O.P."/>
            <person name="Cleave R."/>
            <person name="Magrath M.J.L."/>
            <person name="Mikheyev A.S."/>
        </authorList>
    </citation>
    <scope>NUCLEOTIDE SEQUENCE [LARGE SCALE GENOMIC DNA]</scope>
    <source>
        <strain evidence="2">Daus_M_001</strain>
        <tissue evidence="2">Leg muscle</tissue>
    </source>
</reference>
<protein>
    <submittedName>
        <fullName evidence="2">Uncharacterized protein</fullName>
    </submittedName>
</protein>
<evidence type="ECO:0000313" key="3">
    <source>
        <dbReference type="Proteomes" id="UP001159363"/>
    </source>
</evidence>
<sequence length="395" mass="44028">MHSVCNKLAAVYHPFRTFGHAGLAAALLSKIVRLPTWLKAFCVPEFLEHGSHKGYPAHEATVAERLACSRTEGNPEVTERGSIPGWVTPGFSQVKIASDDAAGRWVSSGIFRFPHPCILAVLYSHHTSPSSALFKTSCLMADQPIGNRRSMQQLIKHKAGSQTLAQPNREYLSMLTSEEPPRRFVSLIRHVNKYSEPITDLQRNKGLILGHLVLGKGKTGCRLGQQQQMNRKLSRSGPRWRSSQTTRLPLRQTGFDSASWECGGRFPLTGGFSPGAPAVGGALPSPYLPIACARGLVKRRPYYPDSFTCSTKWDGPPPTKVKKRNLFTNRDTRIRANNYLTINAGVHPTLKARLQLRYPNQSPDAGIIYPRQERQERPRTTLKTEQPIEYNLDLT</sequence>
<dbReference type="EMBL" id="JARBHB010000012">
    <property type="protein sequence ID" value="KAJ8871618.1"/>
    <property type="molecule type" value="Genomic_DNA"/>
</dbReference>
<accession>A0ABQ9GHV8</accession>
<keyword evidence="3" id="KW-1185">Reference proteome</keyword>
<name>A0ABQ9GHV8_9NEOP</name>
<evidence type="ECO:0000313" key="2">
    <source>
        <dbReference type="EMBL" id="KAJ8871618.1"/>
    </source>
</evidence>
<gene>
    <name evidence="2" type="ORF">PR048_027945</name>
</gene>
<comment type="caution">
    <text evidence="2">The sequence shown here is derived from an EMBL/GenBank/DDBJ whole genome shotgun (WGS) entry which is preliminary data.</text>
</comment>
<evidence type="ECO:0000256" key="1">
    <source>
        <dbReference type="SAM" id="MobiDB-lite"/>
    </source>
</evidence>